<dbReference type="Pfam" id="PF03193">
    <property type="entry name" value="RsgA_GTPase"/>
    <property type="match status" value="1"/>
</dbReference>
<protein>
    <recommendedName>
        <fullName evidence="10">Small ribosomal subunit biogenesis GTPase RsgA</fullName>
        <ecNumber evidence="10">3.6.1.-</ecNumber>
    </recommendedName>
</protein>
<dbReference type="PANTHER" id="PTHR32120:SF11">
    <property type="entry name" value="SMALL RIBOSOMAL SUBUNIT BIOGENESIS GTPASE RSGA 1, MITOCHONDRIAL-RELATED"/>
    <property type="match status" value="1"/>
</dbReference>
<dbReference type="GO" id="GO:0042274">
    <property type="term" value="P:ribosomal small subunit biogenesis"/>
    <property type="evidence" value="ECO:0007669"/>
    <property type="project" value="UniProtKB-UniRule"/>
</dbReference>
<evidence type="ECO:0000259" key="12">
    <source>
        <dbReference type="PROSITE" id="PS50936"/>
    </source>
</evidence>
<dbReference type="HAMAP" id="MF_01820">
    <property type="entry name" value="GTPase_RsgA"/>
    <property type="match status" value="1"/>
</dbReference>
<dbReference type="EC" id="3.6.1.-" evidence="10"/>
<dbReference type="SUPFAM" id="SSF50249">
    <property type="entry name" value="Nucleic acid-binding proteins"/>
    <property type="match status" value="1"/>
</dbReference>
<feature type="binding site" evidence="10">
    <location>
        <position position="263"/>
    </location>
    <ligand>
        <name>Zn(2+)</name>
        <dbReference type="ChEBI" id="CHEBI:29105"/>
    </ligand>
</feature>
<feature type="binding site" evidence="10">
    <location>
        <begin position="121"/>
        <end position="124"/>
    </location>
    <ligand>
        <name>GTP</name>
        <dbReference type="ChEBI" id="CHEBI:37565"/>
    </ligand>
</feature>
<evidence type="ECO:0000256" key="6">
    <source>
        <dbReference type="ARBA" id="ARBA00022801"/>
    </source>
</evidence>
<evidence type="ECO:0000256" key="9">
    <source>
        <dbReference type="ARBA" id="ARBA00023134"/>
    </source>
</evidence>
<keyword evidence="8 10" id="KW-0694">RNA-binding</keyword>
<organism evidence="14 15">
    <name type="scientific">Candidatus Obscuribacter phosphatis</name>
    <dbReference type="NCBI Taxonomy" id="1906157"/>
    <lineage>
        <taxon>Bacteria</taxon>
        <taxon>Bacillati</taxon>
        <taxon>Candidatus Melainabacteria</taxon>
        <taxon>Candidatus Obscuribacterales</taxon>
        <taxon>Candidatus Obscuribacteraceae</taxon>
        <taxon>Candidatus Obscuribacter</taxon>
    </lineage>
</organism>
<feature type="binding site" evidence="10">
    <location>
        <position position="269"/>
    </location>
    <ligand>
        <name>Zn(2+)</name>
        <dbReference type="ChEBI" id="CHEBI:29105"/>
    </ligand>
</feature>
<comment type="subcellular location">
    <subcellularLocation>
        <location evidence="10">Cytoplasm</location>
    </subcellularLocation>
</comment>
<dbReference type="CDD" id="cd01854">
    <property type="entry name" value="YjeQ_EngC"/>
    <property type="match status" value="1"/>
</dbReference>
<evidence type="ECO:0000259" key="13">
    <source>
        <dbReference type="PROSITE" id="PS51721"/>
    </source>
</evidence>
<keyword evidence="6 10" id="KW-0378">Hydrolase</keyword>
<dbReference type="GO" id="GO:0005525">
    <property type="term" value="F:GTP binding"/>
    <property type="evidence" value="ECO:0007669"/>
    <property type="project" value="UniProtKB-UniRule"/>
</dbReference>
<evidence type="ECO:0000256" key="4">
    <source>
        <dbReference type="ARBA" id="ARBA00022730"/>
    </source>
</evidence>
<evidence type="ECO:0000256" key="2">
    <source>
        <dbReference type="ARBA" id="ARBA00022517"/>
    </source>
</evidence>
<dbReference type="PROSITE" id="PS50936">
    <property type="entry name" value="ENGC_GTPASE"/>
    <property type="match status" value="1"/>
</dbReference>
<gene>
    <name evidence="10 14" type="primary">rsgA</name>
    <name evidence="14" type="ORF">J0M35_15965</name>
</gene>
<dbReference type="GO" id="GO:0003924">
    <property type="term" value="F:GTPase activity"/>
    <property type="evidence" value="ECO:0007669"/>
    <property type="project" value="UniProtKB-UniRule"/>
</dbReference>
<evidence type="ECO:0000256" key="11">
    <source>
        <dbReference type="SAM" id="MobiDB-lite"/>
    </source>
</evidence>
<feature type="binding site" evidence="10">
    <location>
        <begin position="172"/>
        <end position="180"/>
    </location>
    <ligand>
        <name>GTP</name>
        <dbReference type="ChEBI" id="CHEBI:37565"/>
    </ligand>
</feature>
<dbReference type="Gene3D" id="2.40.50.140">
    <property type="entry name" value="Nucleic acid-binding proteins"/>
    <property type="match status" value="1"/>
</dbReference>
<dbReference type="NCBIfam" id="TIGR00157">
    <property type="entry name" value="ribosome small subunit-dependent GTPase A"/>
    <property type="match status" value="1"/>
</dbReference>
<feature type="compositionally biased region" description="Basic residues" evidence="11">
    <location>
        <begin position="323"/>
        <end position="334"/>
    </location>
</feature>
<keyword evidence="5 10" id="KW-0547">Nucleotide-binding</keyword>
<keyword evidence="1 10" id="KW-0963">Cytoplasm</keyword>
<accession>A0A8J7PK25</accession>
<comment type="cofactor">
    <cofactor evidence="10">
        <name>Zn(2+)</name>
        <dbReference type="ChEBI" id="CHEBI:29105"/>
    </cofactor>
    <text evidence="10">Binds 1 zinc ion per subunit.</text>
</comment>
<dbReference type="InterPro" id="IPR031944">
    <property type="entry name" value="RsgA_N"/>
</dbReference>
<comment type="caution">
    <text evidence="14">The sequence shown here is derived from an EMBL/GenBank/DDBJ whole genome shotgun (WGS) entry which is preliminary data.</text>
</comment>
<evidence type="ECO:0000256" key="8">
    <source>
        <dbReference type="ARBA" id="ARBA00022884"/>
    </source>
</evidence>
<feature type="binding site" evidence="10">
    <location>
        <position position="256"/>
    </location>
    <ligand>
        <name>Zn(2+)</name>
        <dbReference type="ChEBI" id="CHEBI:29105"/>
    </ligand>
</feature>
<feature type="binding site" evidence="10">
    <location>
        <position position="261"/>
    </location>
    <ligand>
        <name>Zn(2+)</name>
        <dbReference type="ChEBI" id="CHEBI:29105"/>
    </ligand>
</feature>
<evidence type="ECO:0000256" key="5">
    <source>
        <dbReference type="ARBA" id="ARBA00022741"/>
    </source>
</evidence>
<reference evidence="14" key="1">
    <citation type="submission" date="2021-02" db="EMBL/GenBank/DDBJ databases">
        <title>Genome-Resolved Metagenomics of a Microbial Community Performing Photosynthetic Biological Nutrient Removal.</title>
        <authorList>
            <person name="Mcdaniel E.A."/>
        </authorList>
    </citation>
    <scope>NUCLEOTIDE SEQUENCE</scope>
    <source>
        <strain evidence="14">UWPOB_OBS1</strain>
    </source>
</reference>
<evidence type="ECO:0000256" key="10">
    <source>
        <dbReference type="HAMAP-Rule" id="MF_01820"/>
    </source>
</evidence>
<name>A0A8J7PK25_9BACT</name>
<dbReference type="PANTHER" id="PTHR32120">
    <property type="entry name" value="SMALL RIBOSOMAL SUBUNIT BIOGENESIS GTPASE RSGA"/>
    <property type="match status" value="1"/>
</dbReference>
<proteinExistence type="inferred from homology"/>
<dbReference type="SUPFAM" id="SSF52540">
    <property type="entry name" value="P-loop containing nucleoside triphosphate hydrolases"/>
    <property type="match status" value="1"/>
</dbReference>
<dbReference type="InterPro" id="IPR030378">
    <property type="entry name" value="G_CP_dom"/>
</dbReference>
<dbReference type="Gene3D" id="3.40.50.300">
    <property type="entry name" value="P-loop containing nucleotide triphosphate hydrolases"/>
    <property type="match status" value="1"/>
</dbReference>
<evidence type="ECO:0000256" key="7">
    <source>
        <dbReference type="ARBA" id="ARBA00022833"/>
    </source>
</evidence>
<evidence type="ECO:0000256" key="3">
    <source>
        <dbReference type="ARBA" id="ARBA00022723"/>
    </source>
</evidence>
<feature type="region of interest" description="Disordered" evidence="11">
    <location>
        <begin position="323"/>
        <end position="366"/>
    </location>
</feature>
<dbReference type="InterPro" id="IPR004881">
    <property type="entry name" value="Ribosome_biogen_GTPase_RsgA"/>
</dbReference>
<evidence type="ECO:0000256" key="1">
    <source>
        <dbReference type="ARBA" id="ARBA00022490"/>
    </source>
</evidence>
<comment type="function">
    <text evidence="10">One of several proteins that assist in the late maturation steps of the functional core of the 30S ribosomal subunit. Helps release RbfA from mature subunits. May play a role in the assembly of ribosomal proteins into the subunit. Circularly permuted GTPase that catalyzes slow GTP hydrolysis, GTPase activity is stimulated by the 30S ribosomal subunit.</text>
</comment>
<feature type="compositionally biased region" description="Acidic residues" evidence="11">
    <location>
        <begin position="344"/>
        <end position="366"/>
    </location>
</feature>
<sequence>MTFQAVVLRSHAGGYLVNLVDCLTGKIFFCQARGRLKKERVSIVVGDRVEVEEVDEVALTGVITAQLPRRNLLERPTLANVDQVVIVQAVKQPDFSPLLCDRYLVHFQLAMPFSKPVICFNKSDLASQNEQLALRSIYEPLGYFVIFVSARTGAGIDDLRNLLSGKISVFAGASGVGKSTILNNLSPELELKTGVMENDFGVGRHTTTASELYCLNLNNQTWVADTPGFNLYDFLHPEPKDVADQFPEIAEQKDNCHFKDCLHTVEKGCAVTNIDERRYQSYLTLVEESKLVRQEARKSSTKVEKSVKTVGGDGNAVSIPRLNKRYRQTSRRKQKQESFITDPDLADDLTPESFSDLDEDFDEDSE</sequence>
<comment type="similarity">
    <text evidence="10">Belongs to the TRAFAC class YlqF/YawG GTPase family. RsgA subfamily.</text>
</comment>
<dbReference type="InterPro" id="IPR010914">
    <property type="entry name" value="RsgA_GTPase_dom"/>
</dbReference>
<dbReference type="PROSITE" id="PS51721">
    <property type="entry name" value="G_CP"/>
    <property type="match status" value="1"/>
</dbReference>
<keyword evidence="3 10" id="KW-0479">Metal-binding</keyword>
<dbReference type="GO" id="GO:0019843">
    <property type="term" value="F:rRNA binding"/>
    <property type="evidence" value="ECO:0007669"/>
    <property type="project" value="UniProtKB-KW"/>
</dbReference>
<keyword evidence="2 10" id="KW-0690">Ribosome biogenesis</keyword>
<dbReference type="InterPro" id="IPR012340">
    <property type="entry name" value="NA-bd_OB-fold"/>
</dbReference>
<feature type="domain" description="EngC GTPase" evidence="12">
    <location>
        <begin position="79"/>
        <end position="230"/>
    </location>
</feature>
<dbReference type="GO" id="GO:0005737">
    <property type="term" value="C:cytoplasm"/>
    <property type="evidence" value="ECO:0007669"/>
    <property type="project" value="UniProtKB-SubCell"/>
</dbReference>
<dbReference type="EMBL" id="JAFLCK010000026">
    <property type="protein sequence ID" value="MBN8661863.1"/>
    <property type="molecule type" value="Genomic_DNA"/>
</dbReference>
<dbReference type="Gene3D" id="1.10.40.50">
    <property type="entry name" value="Probable gtpase engc, domain 3"/>
    <property type="match status" value="1"/>
</dbReference>
<comment type="subunit">
    <text evidence="10">Monomer. Associates with 30S ribosomal subunit, binds 16S rRNA.</text>
</comment>
<feature type="domain" description="CP-type G" evidence="13">
    <location>
        <begin position="70"/>
        <end position="232"/>
    </location>
</feature>
<dbReference type="AlphaFoldDB" id="A0A8J7PK25"/>
<keyword evidence="9 10" id="KW-0342">GTP-binding</keyword>
<dbReference type="Proteomes" id="UP000664277">
    <property type="component" value="Unassembled WGS sequence"/>
</dbReference>
<keyword evidence="4 10" id="KW-0699">rRNA-binding</keyword>
<evidence type="ECO:0000313" key="15">
    <source>
        <dbReference type="Proteomes" id="UP000664277"/>
    </source>
</evidence>
<dbReference type="GO" id="GO:0046872">
    <property type="term" value="F:metal ion binding"/>
    <property type="evidence" value="ECO:0007669"/>
    <property type="project" value="UniProtKB-KW"/>
</dbReference>
<evidence type="ECO:0000313" key="14">
    <source>
        <dbReference type="EMBL" id="MBN8661863.1"/>
    </source>
</evidence>
<dbReference type="InterPro" id="IPR027417">
    <property type="entry name" value="P-loop_NTPase"/>
</dbReference>
<keyword evidence="7 10" id="KW-0862">Zinc</keyword>
<dbReference type="Pfam" id="PF16745">
    <property type="entry name" value="RsgA_N"/>
    <property type="match status" value="1"/>
</dbReference>